<feature type="transmembrane region" description="Helical" evidence="10">
    <location>
        <begin position="94"/>
        <end position="121"/>
    </location>
</feature>
<evidence type="ECO:0000256" key="10">
    <source>
        <dbReference type="SAM" id="Phobius"/>
    </source>
</evidence>
<comment type="caution">
    <text evidence="12">The sequence shown here is derived from an EMBL/GenBank/DDBJ whole genome shotgun (WGS) entry which is preliminary data.</text>
</comment>
<dbReference type="Pfam" id="PF07885">
    <property type="entry name" value="Ion_trans_2"/>
    <property type="match status" value="2"/>
</dbReference>
<evidence type="ECO:0000313" key="13">
    <source>
        <dbReference type="Proteomes" id="UP000309340"/>
    </source>
</evidence>
<dbReference type="FunFam" id="1.10.287.70:FF:000182">
    <property type="entry name" value="Outward-rectifier potassium channel TOK1"/>
    <property type="match status" value="1"/>
</dbReference>
<evidence type="ECO:0000256" key="5">
    <source>
        <dbReference type="ARBA" id="ARBA00023065"/>
    </source>
</evidence>
<feature type="non-terminal residue" evidence="12">
    <location>
        <position position="730"/>
    </location>
</feature>
<gene>
    <name evidence="12" type="ORF">B0A55_12807</name>
</gene>
<dbReference type="GO" id="GO:0005886">
    <property type="term" value="C:plasma membrane"/>
    <property type="evidence" value="ECO:0007669"/>
    <property type="project" value="TreeGrafter"/>
</dbReference>
<keyword evidence="5 8" id="KW-0406">Ion transport</keyword>
<dbReference type="PRINTS" id="PR01333">
    <property type="entry name" value="2POREKCHANEL"/>
</dbReference>
<dbReference type="Proteomes" id="UP000309340">
    <property type="component" value="Unassembled WGS sequence"/>
</dbReference>
<reference evidence="12 13" key="1">
    <citation type="submission" date="2017-03" db="EMBL/GenBank/DDBJ databases">
        <title>Genomes of endolithic fungi from Antarctica.</title>
        <authorList>
            <person name="Coleine C."/>
            <person name="Masonjones S."/>
            <person name="Stajich J.E."/>
        </authorList>
    </citation>
    <scope>NUCLEOTIDE SEQUENCE [LARGE SCALE GENOMIC DNA]</scope>
    <source>
        <strain evidence="12 13">CCFEE 5184</strain>
    </source>
</reference>
<dbReference type="STRING" id="329884.A0A4U0WEC5"/>
<feature type="region of interest" description="Disordered" evidence="9">
    <location>
        <begin position="689"/>
        <end position="711"/>
    </location>
</feature>
<evidence type="ECO:0000256" key="2">
    <source>
        <dbReference type="ARBA" id="ARBA00022448"/>
    </source>
</evidence>
<feature type="domain" description="Potassium channel" evidence="11">
    <location>
        <begin position="494"/>
        <end position="567"/>
    </location>
</feature>
<evidence type="ECO:0000256" key="6">
    <source>
        <dbReference type="ARBA" id="ARBA00023136"/>
    </source>
</evidence>
<keyword evidence="7 8" id="KW-0407">Ion channel</keyword>
<evidence type="ECO:0000256" key="3">
    <source>
        <dbReference type="ARBA" id="ARBA00022692"/>
    </source>
</evidence>
<feature type="transmembrane region" description="Helical" evidence="10">
    <location>
        <begin position="334"/>
        <end position="358"/>
    </location>
</feature>
<feature type="transmembrane region" description="Helical" evidence="10">
    <location>
        <begin position="195"/>
        <end position="216"/>
    </location>
</feature>
<feature type="compositionally biased region" description="Polar residues" evidence="9">
    <location>
        <begin position="39"/>
        <end position="51"/>
    </location>
</feature>
<dbReference type="PANTHER" id="PTHR11003">
    <property type="entry name" value="POTASSIUM CHANNEL, SUBFAMILY K"/>
    <property type="match status" value="1"/>
</dbReference>
<keyword evidence="6 10" id="KW-0472">Membrane</keyword>
<feature type="compositionally biased region" description="Low complexity" evidence="9">
    <location>
        <begin position="52"/>
        <end position="65"/>
    </location>
</feature>
<dbReference type="AlphaFoldDB" id="A0A4U0WEC5"/>
<feature type="domain" description="Potassium channel" evidence="11">
    <location>
        <begin position="277"/>
        <end position="356"/>
    </location>
</feature>
<sequence length="730" mass="83282">MGSDMDSWPLPPLDRTTQPSSSEESPSAEEEKLARPSYQYYQRRSSLPWQNRRQSSGRVSQRRSSIIPHRGPNGARKWWKFTLRDWEDGEEESWWFASTAIPLLAATIGPLANVLSIAALVTYWRMCNIPGATLNDAAQCRGDTSNLVPALEGQKYRDPHWCIALNAVSLVMGNFFLLCNFTNRIRYIVALPVTIVMWYIATGILIALTVSMELYVPPIRPQQSYTQGYAYAVIAACMYMISAMLLMVNMLGYFLGHYPQHFTLTESQRTLILQTMLFFIWLAGGAEVFSRVETLYGDGKQDWSYVNGLYFADVTILTVGFGDLYPTSDVGRGLVFPFSVGGIIMLGLMVSSISKFAGELGSEKVIRRHVERSRTRTIGRTVTSSLELEHRQTLHEGDRPVISAPFHIELQGRPKTIKIADDPDELKRHRRTPTGLQSLRRVMTKTAQTRIRKPKLILLREEKDRFDAMRHIQHDTTRFKRWYALCMSVIAFGVLWCVGAVVFWRCEHSTQGMTYFQALYFCYVSLLTIGYGDLAPKSNAGRPFFVFWSLIAVPTMTILVSDLGETVINKFKHGTSGLADFTILPKEGVWHGVVERFPALLRWLQRKSEEHEAKKRLEEGFQTGPDPDSLLAAMTIDELATDEPSREELARRLPIAIRKTADDMKGDPRKRYSYEEWVEYTKLIRFSAKKEEDRETDAEEDEGLIDWDWIGENSPMMSKGSEAEFVLDRL</sequence>
<evidence type="ECO:0000256" key="8">
    <source>
        <dbReference type="RuleBase" id="RU003857"/>
    </source>
</evidence>
<evidence type="ECO:0000259" key="11">
    <source>
        <dbReference type="Pfam" id="PF07885"/>
    </source>
</evidence>
<accession>A0A4U0WEC5</accession>
<dbReference type="GO" id="GO:0022841">
    <property type="term" value="F:potassium ion leak channel activity"/>
    <property type="evidence" value="ECO:0007669"/>
    <property type="project" value="TreeGrafter"/>
</dbReference>
<keyword evidence="4 10" id="KW-1133">Transmembrane helix</keyword>
<feature type="transmembrane region" description="Helical" evidence="10">
    <location>
        <begin position="482"/>
        <end position="503"/>
    </location>
</feature>
<name>A0A4U0WEC5_9PEZI</name>
<evidence type="ECO:0000256" key="7">
    <source>
        <dbReference type="ARBA" id="ARBA00023303"/>
    </source>
</evidence>
<evidence type="ECO:0000313" key="12">
    <source>
        <dbReference type="EMBL" id="TKA61112.1"/>
    </source>
</evidence>
<feature type="compositionally biased region" description="Acidic residues" evidence="9">
    <location>
        <begin position="694"/>
        <end position="705"/>
    </location>
</feature>
<feature type="transmembrane region" description="Helical" evidence="10">
    <location>
        <begin position="515"/>
        <end position="532"/>
    </location>
</feature>
<feature type="transmembrane region" description="Helical" evidence="10">
    <location>
        <begin position="544"/>
        <end position="561"/>
    </location>
</feature>
<dbReference type="PANTHER" id="PTHR11003:SF342">
    <property type="entry name" value="OUTWARD-RECTIFIER POTASSIUM CHANNEL TOK1"/>
    <property type="match status" value="1"/>
</dbReference>
<dbReference type="InterPro" id="IPR013099">
    <property type="entry name" value="K_chnl_dom"/>
</dbReference>
<dbReference type="OrthoDB" id="297496at2759"/>
<evidence type="ECO:0000256" key="9">
    <source>
        <dbReference type="SAM" id="MobiDB-lite"/>
    </source>
</evidence>
<dbReference type="SUPFAM" id="SSF81324">
    <property type="entry name" value="Voltage-gated potassium channels"/>
    <property type="match status" value="2"/>
</dbReference>
<keyword evidence="2 8" id="KW-0813">Transport</keyword>
<feature type="transmembrane region" description="Helical" evidence="10">
    <location>
        <begin position="302"/>
        <end position="322"/>
    </location>
</feature>
<protein>
    <recommendedName>
        <fullName evidence="11">Potassium channel domain-containing protein</fullName>
    </recommendedName>
</protein>
<comment type="similarity">
    <text evidence="8">Belongs to the two pore domain potassium channel (TC 1.A.1.8) family.</text>
</comment>
<dbReference type="GO" id="GO:0015271">
    <property type="term" value="F:outward rectifier potassium channel activity"/>
    <property type="evidence" value="ECO:0007669"/>
    <property type="project" value="TreeGrafter"/>
</dbReference>
<keyword evidence="3 8" id="KW-0812">Transmembrane</keyword>
<dbReference type="GO" id="GO:0030322">
    <property type="term" value="P:stabilization of membrane potential"/>
    <property type="evidence" value="ECO:0007669"/>
    <property type="project" value="TreeGrafter"/>
</dbReference>
<feature type="transmembrane region" description="Helical" evidence="10">
    <location>
        <begin position="161"/>
        <end position="183"/>
    </location>
</feature>
<evidence type="ECO:0000256" key="4">
    <source>
        <dbReference type="ARBA" id="ARBA00022989"/>
    </source>
</evidence>
<feature type="transmembrane region" description="Helical" evidence="10">
    <location>
        <begin position="228"/>
        <end position="251"/>
    </location>
</feature>
<feature type="region of interest" description="Disordered" evidence="9">
    <location>
        <begin position="1"/>
        <end position="71"/>
    </location>
</feature>
<dbReference type="EMBL" id="NAJQ01001275">
    <property type="protein sequence ID" value="TKA61112.1"/>
    <property type="molecule type" value="Genomic_DNA"/>
</dbReference>
<keyword evidence="13" id="KW-1185">Reference proteome</keyword>
<dbReference type="InterPro" id="IPR003280">
    <property type="entry name" value="2pore_dom_K_chnl"/>
</dbReference>
<dbReference type="Gene3D" id="1.10.287.70">
    <property type="match status" value="2"/>
</dbReference>
<evidence type="ECO:0000256" key="1">
    <source>
        <dbReference type="ARBA" id="ARBA00004141"/>
    </source>
</evidence>
<comment type="subcellular location">
    <subcellularLocation>
        <location evidence="1">Membrane</location>
        <topology evidence="1">Multi-pass membrane protein</topology>
    </subcellularLocation>
</comment>
<proteinExistence type="inferred from homology"/>
<organism evidence="12 13">
    <name type="scientific">Friedmanniomyces simplex</name>
    <dbReference type="NCBI Taxonomy" id="329884"/>
    <lineage>
        <taxon>Eukaryota</taxon>
        <taxon>Fungi</taxon>
        <taxon>Dikarya</taxon>
        <taxon>Ascomycota</taxon>
        <taxon>Pezizomycotina</taxon>
        <taxon>Dothideomycetes</taxon>
        <taxon>Dothideomycetidae</taxon>
        <taxon>Mycosphaerellales</taxon>
        <taxon>Teratosphaeriaceae</taxon>
        <taxon>Friedmanniomyces</taxon>
    </lineage>
</organism>
<feature type="transmembrane region" description="Helical" evidence="10">
    <location>
        <begin position="271"/>
        <end position="290"/>
    </location>
</feature>